<evidence type="ECO:0000313" key="2">
    <source>
        <dbReference type="EMBL" id="PRP81120.1"/>
    </source>
</evidence>
<dbReference type="InterPro" id="IPR019417">
    <property type="entry name" value="DUF2415"/>
</dbReference>
<dbReference type="Pfam" id="PF00400">
    <property type="entry name" value="WD40"/>
    <property type="match status" value="1"/>
</dbReference>
<protein>
    <recommendedName>
        <fullName evidence="1">DUF2415 domain-containing protein</fullName>
    </recommendedName>
</protein>
<keyword evidence="3" id="KW-1185">Reference proteome</keyword>
<dbReference type="InterPro" id="IPR015943">
    <property type="entry name" value="WD40/YVTN_repeat-like_dom_sf"/>
</dbReference>
<dbReference type="SMART" id="SM00320">
    <property type="entry name" value="WD40"/>
    <property type="match status" value="2"/>
</dbReference>
<evidence type="ECO:0000259" key="1">
    <source>
        <dbReference type="Pfam" id="PF10313"/>
    </source>
</evidence>
<dbReference type="AlphaFoldDB" id="A0A2P6NAY4"/>
<accession>A0A2P6NAY4</accession>
<name>A0A2P6NAY4_9EUKA</name>
<dbReference type="InterPro" id="IPR036322">
    <property type="entry name" value="WD40_repeat_dom_sf"/>
</dbReference>
<feature type="domain" description="DUF2415" evidence="1">
    <location>
        <begin position="222"/>
        <end position="261"/>
    </location>
</feature>
<dbReference type="PANTHER" id="PTHR43991:SF9">
    <property type="entry name" value="DUF2415 DOMAIN-CONTAINING PROTEIN"/>
    <property type="match status" value="1"/>
</dbReference>
<dbReference type="PANTHER" id="PTHR43991">
    <property type="entry name" value="WD REPEAT PROTEIN (AFU_ORTHOLOGUE AFUA_8G05640)-RELATED"/>
    <property type="match status" value="1"/>
</dbReference>
<comment type="caution">
    <text evidence="2">The sequence shown here is derived from an EMBL/GenBank/DDBJ whole genome shotgun (WGS) entry which is preliminary data.</text>
</comment>
<reference evidence="2 3" key="1">
    <citation type="journal article" date="2018" name="Genome Biol. Evol.">
        <title>Multiple Roots of Fruiting Body Formation in Amoebozoa.</title>
        <authorList>
            <person name="Hillmann F."/>
            <person name="Forbes G."/>
            <person name="Novohradska S."/>
            <person name="Ferling I."/>
            <person name="Riege K."/>
            <person name="Groth M."/>
            <person name="Westermann M."/>
            <person name="Marz M."/>
            <person name="Spaller T."/>
            <person name="Winckler T."/>
            <person name="Schaap P."/>
            <person name="Glockner G."/>
        </authorList>
    </citation>
    <scope>NUCLEOTIDE SEQUENCE [LARGE SCALE GENOMIC DNA]</scope>
    <source>
        <strain evidence="2 3">Jena</strain>
    </source>
</reference>
<sequence length="318" mass="35115">MTGLSSPYLPVVNAKPTAHHFAVKKRAICPDATAGPSALTYETLTYRPYCISEGFGFVAAGGHASELFVRGRSKINNSLCFSSCRRILPSDLCKREPPGDTHLIQSNNDCSIRIFNIPDTSPRLEIVSEWVQELHFEEAINYSAVSPDSTMIVSVGDSCNVHLIASNSARSQYSSDYGFGCAWSESSLHFAVCSQDGNVFVWDVRSTSHPLAKLKSVVPKAACRTVKFTRCGFSELLMFSEHQSYVHIVDARTYQEEQVIHATLDGEECTSEQIVDITGIAFSNERSARGSPRYGKSGIYEYRLDTSARRTFYSTSIA</sequence>
<dbReference type="EMBL" id="MDYQ01000129">
    <property type="protein sequence ID" value="PRP81120.1"/>
    <property type="molecule type" value="Genomic_DNA"/>
</dbReference>
<evidence type="ECO:0000313" key="3">
    <source>
        <dbReference type="Proteomes" id="UP000241769"/>
    </source>
</evidence>
<dbReference type="SUPFAM" id="SSF50978">
    <property type="entry name" value="WD40 repeat-like"/>
    <property type="match status" value="1"/>
</dbReference>
<organism evidence="2 3">
    <name type="scientific">Planoprotostelium fungivorum</name>
    <dbReference type="NCBI Taxonomy" id="1890364"/>
    <lineage>
        <taxon>Eukaryota</taxon>
        <taxon>Amoebozoa</taxon>
        <taxon>Evosea</taxon>
        <taxon>Variosea</taxon>
        <taxon>Cavosteliida</taxon>
        <taxon>Cavosteliaceae</taxon>
        <taxon>Planoprotostelium</taxon>
    </lineage>
</organism>
<dbReference type="InParanoid" id="A0A2P6NAY4"/>
<dbReference type="Proteomes" id="UP000241769">
    <property type="component" value="Unassembled WGS sequence"/>
</dbReference>
<dbReference type="OrthoDB" id="64353at2759"/>
<dbReference type="STRING" id="1890364.A0A2P6NAY4"/>
<dbReference type="Gene3D" id="2.130.10.10">
    <property type="entry name" value="YVTN repeat-like/Quinoprotein amine dehydrogenase"/>
    <property type="match status" value="1"/>
</dbReference>
<gene>
    <name evidence="2" type="ORF">PROFUN_01954</name>
</gene>
<dbReference type="Pfam" id="PF10313">
    <property type="entry name" value="DUF2415"/>
    <property type="match status" value="1"/>
</dbReference>
<proteinExistence type="predicted"/>
<dbReference type="InterPro" id="IPR001680">
    <property type="entry name" value="WD40_rpt"/>
</dbReference>